<feature type="binding site" evidence="4">
    <location>
        <position position="239"/>
    </location>
    <ligand>
        <name>molybdate</name>
        <dbReference type="ChEBI" id="CHEBI:36264"/>
    </ligand>
</feature>
<comment type="caution">
    <text evidence="6">The sequence shown here is derived from an EMBL/GenBank/DDBJ whole genome shotgun (WGS) entry which is preliminary data.</text>
</comment>
<dbReference type="InterPro" id="IPR050682">
    <property type="entry name" value="ModA/WtpA"/>
</dbReference>
<dbReference type="Pfam" id="PF13531">
    <property type="entry name" value="SBP_bac_11"/>
    <property type="match status" value="1"/>
</dbReference>
<name>A0A369M515_9ACTN</name>
<comment type="similarity">
    <text evidence="1">Belongs to the bacterial solute-binding protein ModA family.</text>
</comment>
<dbReference type="OrthoDB" id="3172445at2"/>
<dbReference type="PANTHER" id="PTHR30632">
    <property type="entry name" value="MOLYBDATE-BINDING PERIPLASMIC PROTEIN"/>
    <property type="match status" value="1"/>
</dbReference>
<keyword evidence="4" id="KW-0500">Molybdenum</keyword>
<feature type="binding site" evidence="4">
    <location>
        <position position="221"/>
    </location>
    <ligand>
        <name>molybdate</name>
        <dbReference type="ChEBI" id="CHEBI:36264"/>
    </ligand>
</feature>
<sequence length="306" mass="32512">MKKHLRIVMAAACAFAMVGAFALFGCSTGEQKADEPKADEPKAESHEAVELQLFAANSLSKAMDAVQELYTQDHDWVTFKDTQYLSSGELNEQLAGGAYADVLISASKAKMDEAVDGGYVDEASRFDMFRNDLVMVTGENSELAAKYGADQSFTLADVATGDYAVAVGDESVPAGNYADQALSTVGCYTDPSGKTGSDITGKGGTFDGTPLDGKVNLQTSVGNVCKQAESGAVDVAFVYSSDVYRFGGVKVIGVVPNDTHKKIIYPAAVCTDSKQAEAAAEFLDWATTDADAKKLWQEWGFELVTE</sequence>
<feature type="binding site" evidence="4">
    <location>
        <position position="87"/>
    </location>
    <ligand>
        <name>molybdate</name>
        <dbReference type="ChEBI" id="CHEBI:36264"/>
    </ligand>
</feature>
<dbReference type="GeneID" id="78359044"/>
<protein>
    <submittedName>
        <fullName evidence="6">Molybdate ABC transporter substrate-binding protein</fullName>
    </submittedName>
</protein>
<feature type="chain" id="PRO_5039345869" evidence="5">
    <location>
        <begin position="23"/>
        <end position="306"/>
    </location>
</feature>
<feature type="signal peptide" evidence="5">
    <location>
        <begin position="1"/>
        <end position="22"/>
    </location>
</feature>
<feature type="binding site" evidence="4">
    <location>
        <position position="58"/>
    </location>
    <ligand>
        <name>molybdate</name>
        <dbReference type="ChEBI" id="CHEBI:36264"/>
    </ligand>
</feature>
<feature type="binding site" evidence="4">
    <location>
        <position position="174"/>
    </location>
    <ligand>
        <name>molybdate</name>
        <dbReference type="ChEBI" id="CHEBI:36264"/>
    </ligand>
</feature>
<proteinExistence type="inferred from homology"/>
<keyword evidence="3 5" id="KW-0732">Signal</keyword>
<evidence type="ECO:0000256" key="3">
    <source>
        <dbReference type="ARBA" id="ARBA00022729"/>
    </source>
</evidence>
<keyword evidence="2 4" id="KW-0479">Metal-binding</keyword>
<evidence type="ECO:0000313" key="7">
    <source>
        <dbReference type="Proteomes" id="UP000254000"/>
    </source>
</evidence>
<dbReference type="GO" id="GO:0015689">
    <property type="term" value="P:molybdate ion transport"/>
    <property type="evidence" value="ECO:0007669"/>
    <property type="project" value="InterPro"/>
</dbReference>
<gene>
    <name evidence="6" type="primary">modA</name>
    <name evidence="6" type="ORF">C1877_04870</name>
</gene>
<dbReference type="Proteomes" id="UP000254000">
    <property type="component" value="Unassembled WGS sequence"/>
</dbReference>
<evidence type="ECO:0000256" key="2">
    <source>
        <dbReference type="ARBA" id="ARBA00022723"/>
    </source>
</evidence>
<dbReference type="SUPFAM" id="SSF53850">
    <property type="entry name" value="Periplasmic binding protein-like II"/>
    <property type="match status" value="1"/>
</dbReference>
<dbReference type="GO" id="GO:0030973">
    <property type="term" value="F:molybdate ion binding"/>
    <property type="evidence" value="ECO:0007669"/>
    <property type="project" value="TreeGrafter"/>
</dbReference>
<accession>A0A369M515</accession>
<keyword evidence="7" id="KW-1185">Reference proteome</keyword>
<dbReference type="RefSeq" id="WP_015539970.1">
    <property type="nucleotide sequence ID" value="NZ_CABMMS010000002.1"/>
</dbReference>
<reference evidence="6 7" key="1">
    <citation type="journal article" date="2018" name="Elife">
        <title>Discovery and characterization of a prevalent human gut bacterial enzyme sufficient for the inactivation of a family of plant toxins.</title>
        <authorList>
            <person name="Koppel N."/>
            <person name="Bisanz J.E."/>
            <person name="Pandelia M.E."/>
            <person name="Turnbaugh P.J."/>
            <person name="Balskus E.P."/>
        </authorList>
    </citation>
    <scope>NUCLEOTIDE SEQUENCE [LARGE SCALE GENOMIC DNA]</scope>
    <source>
        <strain evidence="6 7">3C</strain>
    </source>
</reference>
<dbReference type="AlphaFoldDB" id="A0A369M515"/>
<evidence type="ECO:0000313" key="6">
    <source>
        <dbReference type="EMBL" id="RDB66514.1"/>
    </source>
</evidence>
<dbReference type="NCBIfam" id="TIGR01256">
    <property type="entry name" value="modA"/>
    <property type="match status" value="1"/>
</dbReference>
<dbReference type="EMBL" id="PPTS01000002">
    <property type="protein sequence ID" value="RDB66514.1"/>
    <property type="molecule type" value="Genomic_DNA"/>
</dbReference>
<dbReference type="PROSITE" id="PS51257">
    <property type="entry name" value="PROKAR_LIPOPROTEIN"/>
    <property type="match status" value="1"/>
</dbReference>
<dbReference type="InterPro" id="IPR005950">
    <property type="entry name" value="ModA"/>
</dbReference>
<evidence type="ECO:0000256" key="5">
    <source>
        <dbReference type="SAM" id="SignalP"/>
    </source>
</evidence>
<evidence type="ECO:0000256" key="1">
    <source>
        <dbReference type="ARBA" id="ARBA00009175"/>
    </source>
</evidence>
<dbReference type="Gene3D" id="3.40.190.10">
    <property type="entry name" value="Periplasmic binding protein-like II"/>
    <property type="match status" value="2"/>
</dbReference>
<dbReference type="PANTHER" id="PTHR30632:SF0">
    <property type="entry name" value="SULFATE-BINDING PROTEIN"/>
    <property type="match status" value="1"/>
</dbReference>
<organism evidence="6 7">
    <name type="scientific">Gordonibacter pamelaeae</name>
    <dbReference type="NCBI Taxonomy" id="471189"/>
    <lineage>
        <taxon>Bacteria</taxon>
        <taxon>Bacillati</taxon>
        <taxon>Actinomycetota</taxon>
        <taxon>Coriobacteriia</taxon>
        <taxon>Eggerthellales</taxon>
        <taxon>Eggerthellaceae</taxon>
        <taxon>Gordonibacter</taxon>
    </lineage>
</organism>
<dbReference type="GO" id="GO:0046872">
    <property type="term" value="F:metal ion binding"/>
    <property type="evidence" value="ECO:0007669"/>
    <property type="project" value="UniProtKB-KW"/>
</dbReference>
<dbReference type="PIRSF" id="PIRSF004846">
    <property type="entry name" value="ModA"/>
    <property type="match status" value="1"/>
</dbReference>
<evidence type="ECO:0000256" key="4">
    <source>
        <dbReference type="PIRSR" id="PIRSR004846-1"/>
    </source>
</evidence>